<organism evidence="8 9">
    <name type="scientific">Rhipicephalus microplus</name>
    <name type="common">Cattle tick</name>
    <name type="synonym">Boophilus microplus</name>
    <dbReference type="NCBI Taxonomy" id="6941"/>
    <lineage>
        <taxon>Eukaryota</taxon>
        <taxon>Metazoa</taxon>
        <taxon>Ecdysozoa</taxon>
        <taxon>Arthropoda</taxon>
        <taxon>Chelicerata</taxon>
        <taxon>Arachnida</taxon>
        <taxon>Acari</taxon>
        <taxon>Parasitiformes</taxon>
        <taxon>Ixodida</taxon>
        <taxon>Ixodoidea</taxon>
        <taxon>Ixodidae</taxon>
        <taxon>Rhipicephalinae</taxon>
        <taxon>Rhipicephalus</taxon>
        <taxon>Boophilus</taxon>
    </lineage>
</organism>
<dbReference type="EMBL" id="JABSTU010000010">
    <property type="protein sequence ID" value="KAH8019548.1"/>
    <property type="molecule type" value="Genomic_DNA"/>
</dbReference>
<protein>
    <submittedName>
        <fullName evidence="8">Uncharacterized protein</fullName>
    </submittedName>
</protein>
<evidence type="ECO:0000256" key="3">
    <source>
        <dbReference type="ARBA" id="ARBA00023242"/>
    </source>
</evidence>
<dbReference type="SMART" id="SM00456">
    <property type="entry name" value="WW"/>
    <property type="match status" value="1"/>
</dbReference>
<dbReference type="InterPro" id="IPR007889">
    <property type="entry name" value="HTH_Psq"/>
</dbReference>
<dbReference type="Gene3D" id="2.20.70.10">
    <property type="match status" value="1"/>
</dbReference>
<dbReference type="GO" id="GO:0005634">
    <property type="term" value="C:nucleus"/>
    <property type="evidence" value="ECO:0007669"/>
    <property type="project" value="UniProtKB-SubCell"/>
</dbReference>
<feature type="domain" description="WW" evidence="6">
    <location>
        <begin position="233"/>
        <end position="266"/>
    </location>
</feature>
<dbReference type="PROSITE" id="PS01159">
    <property type="entry name" value="WW_DOMAIN_1"/>
    <property type="match status" value="1"/>
</dbReference>
<reference evidence="8" key="2">
    <citation type="submission" date="2021-09" db="EMBL/GenBank/DDBJ databases">
        <authorList>
            <person name="Jia N."/>
            <person name="Wang J."/>
            <person name="Shi W."/>
            <person name="Du L."/>
            <person name="Sun Y."/>
            <person name="Zhan W."/>
            <person name="Jiang J."/>
            <person name="Wang Q."/>
            <person name="Zhang B."/>
            <person name="Ji P."/>
            <person name="Sakyi L.B."/>
            <person name="Cui X."/>
            <person name="Yuan T."/>
            <person name="Jiang B."/>
            <person name="Yang W."/>
            <person name="Lam T.T.-Y."/>
            <person name="Chang Q."/>
            <person name="Ding S."/>
            <person name="Wang X."/>
            <person name="Zhu J."/>
            <person name="Ruan X."/>
            <person name="Zhao L."/>
            <person name="Wei J."/>
            <person name="Que T."/>
            <person name="Du C."/>
            <person name="Cheng J."/>
            <person name="Dai P."/>
            <person name="Han X."/>
            <person name="Huang E."/>
            <person name="Gao Y."/>
            <person name="Liu J."/>
            <person name="Shao H."/>
            <person name="Ye R."/>
            <person name="Li L."/>
            <person name="Wei W."/>
            <person name="Wang X."/>
            <person name="Wang C."/>
            <person name="Huo Q."/>
            <person name="Li W."/>
            <person name="Guo W."/>
            <person name="Chen H."/>
            <person name="Chen S."/>
            <person name="Zhou L."/>
            <person name="Zhou L."/>
            <person name="Ni X."/>
            <person name="Tian J."/>
            <person name="Zhou Y."/>
            <person name="Sheng Y."/>
            <person name="Liu T."/>
            <person name="Pan Y."/>
            <person name="Xia L."/>
            <person name="Li J."/>
            <person name="Zhao F."/>
            <person name="Cao W."/>
        </authorList>
    </citation>
    <scope>NUCLEOTIDE SEQUENCE</scope>
    <source>
        <strain evidence="8">Rmic-2018</strain>
        <tissue evidence="8">Larvae</tissue>
    </source>
</reference>
<feature type="compositionally biased region" description="Polar residues" evidence="4">
    <location>
        <begin position="178"/>
        <end position="187"/>
    </location>
</feature>
<dbReference type="InterPro" id="IPR050863">
    <property type="entry name" value="CenT-Element_Derived"/>
</dbReference>
<dbReference type="VEuPathDB" id="VectorBase:LOC119176456"/>
<evidence type="ECO:0000259" key="6">
    <source>
        <dbReference type="PROSITE" id="PS50020"/>
    </source>
</evidence>
<dbReference type="Pfam" id="PF00397">
    <property type="entry name" value="WW"/>
    <property type="match status" value="1"/>
</dbReference>
<evidence type="ECO:0000259" key="5">
    <source>
        <dbReference type="PROSITE" id="PS50004"/>
    </source>
</evidence>
<dbReference type="Gene3D" id="1.10.10.60">
    <property type="entry name" value="Homeodomain-like"/>
    <property type="match status" value="2"/>
</dbReference>
<evidence type="ECO:0000313" key="9">
    <source>
        <dbReference type="Proteomes" id="UP000821866"/>
    </source>
</evidence>
<dbReference type="PANTHER" id="PTHR19303:SF73">
    <property type="entry name" value="PROTEIN PDC2"/>
    <property type="match status" value="1"/>
</dbReference>
<evidence type="ECO:0000256" key="2">
    <source>
        <dbReference type="ARBA" id="ARBA00023125"/>
    </source>
</evidence>
<evidence type="ECO:0000313" key="8">
    <source>
        <dbReference type="EMBL" id="KAH8019548.1"/>
    </source>
</evidence>
<dbReference type="InterPro" id="IPR035892">
    <property type="entry name" value="C2_domain_sf"/>
</dbReference>
<dbReference type="InterPro" id="IPR006600">
    <property type="entry name" value="HTH_CenpB_DNA-bd_dom"/>
</dbReference>
<dbReference type="AlphaFoldDB" id="A0A9J6DBK8"/>
<dbReference type="Pfam" id="PF00168">
    <property type="entry name" value="C2"/>
    <property type="match status" value="1"/>
</dbReference>
<dbReference type="PROSITE" id="PS51253">
    <property type="entry name" value="HTH_CENPB"/>
    <property type="match status" value="1"/>
</dbReference>
<dbReference type="InterPro" id="IPR036020">
    <property type="entry name" value="WW_dom_sf"/>
</dbReference>
<dbReference type="CDD" id="cd04021">
    <property type="entry name" value="C2_E3_ubiquitin_ligase"/>
    <property type="match status" value="1"/>
</dbReference>
<dbReference type="CDD" id="cd00201">
    <property type="entry name" value="WW"/>
    <property type="match status" value="1"/>
</dbReference>
<dbReference type="Pfam" id="PF03221">
    <property type="entry name" value="HTH_Tnp_Tc5"/>
    <property type="match status" value="1"/>
</dbReference>
<dbReference type="GO" id="GO:0003677">
    <property type="term" value="F:DNA binding"/>
    <property type="evidence" value="ECO:0007669"/>
    <property type="project" value="UniProtKB-KW"/>
</dbReference>
<reference evidence="8" key="1">
    <citation type="journal article" date="2020" name="Cell">
        <title>Large-Scale Comparative Analyses of Tick Genomes Elucidate Their Genetic Diversity and Vector Capacities.</title>
        <authorList>
            <consortium name="Tick Genome and Microbiome Consortium (TIGMIC)"/>
            <person name="Jia N."/>
            <person name="Wang J."/>
            <person name="Shi W."/>
            <person name="Du L."/>
            <person name="Sun Y."/>
            <person name="Zhan W."/>
            <person name="Jiang J.F."/>
            <person name="Wang Q."/>
            <person name="Zhang B."/>
            <person name="Ji P."/>
            <person name="Bell-Sakyi L."/>
            <person name="Cui X.M."/>
            <person name="Yuan T.T."/>
            <person name="Jiang B.G."/>
            <person name="Yang W.F."/>
            <person name="Lam T.T."/>
            <person name="Chang Q.C."/>
            <person name="Ding S.J."/>
            <person name="Wang X.J."/>
            <person name="Zhu J.G."/>
            <person name="Ruan X.D."/>
            <person name="Zhao L."/>
            <person name="Wei J.T."/>
            <person name="Ye R.Z."/>
            <person name="Que T.C."/>
            <person name="Du C.H."/>
            <person name="Zhou Y.H."/>
            <person name="Cheng J.X."/>
            <person name="Dai P.F."/>
            <person name="Guo W.B."/>
            <person name="Han X.H."/>
            <person name="Huang E.J."/>
            <person name="Li L.F."/>
            <person name="Wei W."/>
            <person name="Gao Y.C."/>
            <person name="Liu J.Z."/>
            <person name="Shao H.Z."/>
            <person name="Wang X."/>
            <person name="Wang C.C."/>
            <person name="Yang T.C."/>
            <person name="Huo Q.B."/>
            <person name="Li W."/>
            <person name="Chen H.Y."/>
            <person name="Chen S.E."/>
            <person name="Zhou L.G."/>
            <person name="Ni X.B."/>
            <person name="Tian J.H."/>
            <person name="Sheng Y."/>
            <person name="Liu T."/>
            <person name="Pan Y.S."/>
            <person name="Xia L.Y."/>
            <person name="Li J."/>
            <person name="Zhao F."/>
            <person name="Cao W.C."/>
        </authorList>
    </citation>
    <scope>NUCLEOTIDE SEQUENCE</scope>
    <source>
        <strain evidence="8">Rmic-2018</strain>
    </source>
</reference>
<dbReference type="InterPro" id="IPR000008">
    <property type="entry name" value="C2_dom"/>
</dbReference>
<keyword evidence="9" id="KW-1185">Reference proteome</keyword>
<dbReference type="SMART" id="SM00239">
    <property type="entry name" value="C2"/>
    <property type="match status" value="1"/>
</dbReference>
<feature type="domain" description="HTH CENPB-type" evidence="7">
    <location>
        <begin position="329"/>
        <end position="400"/>
    </location>
</feature>
<dbReference type="SMART" id="SM00674">
    <property type="entry name" value="CENPB"/>
    <property type="match status" value="1"/>
</dbReference>
<proteinExistence type="predicted"/>
<comment type="subcellular location">
    <subcellularLocation>
        <location evidence="1">Nucleus</location>
    </subcellularLocation>
</comment>
<feature type="domain" description="C2" evidence="5">
    <location>
        <begin position="27"/>
        <end position="145"/>
    </location>
</feature>
<evidence type="ECO:0000256" key="4">
    <source>
        <dbReference type="SAM" id="MobiDB-lite"/>
    </source>
</evidence>
<gene>
    <name evidence="8" type="ORF">HPB51_019975</name>
</gene>
<dbReference type="PROSITE" id="PS50020">
    <property type="entry name" value="WW_DOMAIN_2"/>
    <property type="match status" value="1"/>
</dbReference>
<comment type="caution">
    <text evidence="8">The sequence shown here is derived from an EMBL/GenBank/DDBJ whole genome shotgun (WGS) entry which is preliminary data.</text>
</comment>
<dbReference type="SUPFAM" id="SSF51045">
    <property type="entry name" value="WW domain"/>
    <property type="match status" value="1"/>
</dbReference>
<dbReference type="InterPro" id="IPR009057">
    <property type="entry name" value="Homeodomain-like_sf"/>
</dbReference>
<evidence type="ECO:0000256" key="1">
    <source>
        <dbReference type="ARBA" id="ARBA00004123"/>
    </source>
</evidence>
<dbReference type="SUPFAM" id="SSF46689">
    <property type="entry name" value="Homeodomain-like"/>
    <property type="match status" value="2"/>
</dbReference>
<accession>A0A9J6DBK8</accession>
<dbReference type="Gene3D" id="2.60.40.150">
    <property type="entry name" value="C2 domain"/>
    <property type="match status" value="1"/>
</dbReference>
<evidence type="ECO:0000259" key="7">
    <source>
        <dbReference type="PROSITE" id="PS51253"/>
    </source>
</evidence>
<keyword evidence="2" id="KW-0238">DNA-binding</keyword>
<dbReference type="PANTHER" id="PTHR19303">
    <property type="entry name" value="TRANSPOSON"/>
    <property type="match status" value="1"/>
</dbReference>
<dbReference type="SUPFAM" id="SSF49562">
    <property type="entry name" value="C2 domain (Calcium/lipid-binding domain, CaLB)"/>
    <property type="match status" value="1"/>
</dbReference>
<keyword evidence="3" id="KW-0539">Nucleus</keyword>
<feature type="region of interest" description="Disordered" evidence="4">
    <location>
        <begin position="178"/>
        <end position="237"/>
    </location>
</feature>
<dbReference type="Pfam" id="PF04218">
    <property type="entry name" value="CENP-B_N"/>
    <property type="match status" value="1"/>
</dbReference>
<dbReference type="PROSITE" id="PS50004">
    <property type="entry name" value="C2"/>
    <property type="match status" value="1"/>
</dbReference>
<dbReference type="InterPro" id="IPR001202">
    <property type="entry name" value="WW_dom"/>
</dbReference>
<feature type="compositionally biased region" description="Low complexity" evidence="4">
    <location>
        <begin position="200"/>
        <end position="215"/>
    </location>
</feature>
<name>A0A9J6DBK8_RHIMP</name>
<sequence>MSLAVALFAQLQRLCARTNYFALDMSNTGEKHCSVVGCKLSDWGSGEALAPVVSAKLNSSGILFKPDPYVELSVDGGVPVKTEYSKSTCNPKWDEQFPVLVTPYSKLHFRVFNHNSLMKDALLGEGCLELYHVLEKADGKCVGTGSQASPWSSTSTMVIRMDNSGGEAGSWLTATETFSEGASGQQSRQRRTGVPASPCGRASRTTPAAGAAAGAGPAGTPPAAASGASTDEEQLPPGWEVRYDQFNRKYYVDHNTRSTTWERPQPLPPGKRKALSFKEKIEILRKVDEDSKKKHADMVKELGIAPSTLCTIVGQREVILKNAQYFGANVKQAKTATHVKLEDVLLTWFREATAGDVSMVGKVLHEKVGNVALSFGIVNFKASGGWLHRFKERHGLVYTVVSGEGNKVEEWQVNDWLNTLLALISDYTPCM</sequence>
<dbReference type="VEuPathDB" id="VectorBase:LOC119181516"/>
<dbReference type="Proteomes" id="UP000821866">
    <property type="component" value="Chromosome 8"/>
</dbReference>